<evidence type="ECO:0000313" key="5">
    <source>
        <dbReference type="Proteomes" id="UP001215231"/>
    </source>
</evidence>
<keyword evidence="1 2" id="KW-0238">DNA-binding</keyword>
<gene>
    <name evidence="4" type="ORF">H3N35_21225</name>
</gene>
<keyword evidence="5" id="KW-1185">Reference proteome</keyword>
<feature type="DNA-binding region" description="H-T-H motif" evidence="2">
    <location>
        <begin position="43"/>
        <end position="62"/>
    </location>
</feature>
<protein>
    <submittedName>
        <fullName evidence="4">TetR/AcrR family transcriptional regulator</fullName>
    </submittedName>
</protein>
<dbReference type="InterPro" id="IPR050109">
    <property type="entry name" value="HTH-type_TetR-like_transc_reg"/>
</dbReference>
<dbReference type="RefSeq" id="WP_274050805.1">
    <property type="nucleotide sequence ID" value="NZ_CP059693.1"/>
</dbReference>
<dbReference type="InterPro" id="IPR009057">
    <property type="entry name" value="Homeodomain-like_sf"/>
</dbReference>
<accession>A0ABY7VAT7</accession>
<name>A0ABY7VAT7_9GAMM</name>
<reference evidence="4 5" key="1">
    <citation type="journal article" date="2022" name="Mar. Drugs">
        <title>Bioassay-Guided Fractionation Leads to the Detection of Cholic Acid Generated by the Rare Thalassomonas sp.</title>
        <authorList>
            <person name="Pheiffer F."/>
            <person name="Schneider Y.K."/>
            <person name="Hansen E.H."/>
            <person name="Andersen J.H."/>
            <person name="Isaksson J."/>
            <person name="Busche T."/>
            <person name="R C."/>
            <person name="Kalinowski J."/>
            <person name="Zyl L.V."/>
            <person name="Trindade M."/>
        </authorList>
    </citation>
    <scope>NUCLEOTIDE SEQUENCE [LARGE SCALE GENOMIC DNA]</scope>
    <source>
        <strain evidence="4 5">A5K-61T</strain>
    </source>
</reference>
<feature type="domain" description="HTH tetR-type" evidence="3">
    <location>
        <begin position="20"/>
        <end position="80"/>
    </location>
</feature>
<dbReference type="PROSITE" id="PS50977">
    <property type="entry name" value="HTH_TETR_2"/>
    <property type="match status" value="1"/>
</dbReference>
<evidence type="ECO:0000256" key="2">
    <source>
        <dbReference type="PROSITE-ProRule" id="PRU00335"/>
    </source>
</evidence>
<dbReference type="Proteomes" id="UP001215231">
    <property type="component" value="Chromosome"/>
</dbReference>
<dbReference type="SUPFAM" id="SSF46689">
    <property type="entry name" value="Homeodomain-like"/>
    <property type="match status" value="1"/>
</dbReference>
<evidence type="ECO:0000256" key="1">
    <source>
        <dbReference type="ARBA" id="ARBA00023125"/>
    </source>
</evidence>
<dbReference type="PANTHER" id="PTHR30055:SF226">
    <property type="entry name" value="HTH-TYPE TRANSCRIPTIONAL REGULATOR PKSA"/>
    <property type="match status" value="1"/>
</dbReference>
<dbReference type="PANTHER" id="PTHR30055">
    <property type="entry name" value="HTH-TYPE TRANSCRIPTIONAL REGULATOR RUTR"/>
    <property type="match status" value="1"/>
</dbReference>
<dbReference type="SUPFAM" id="SSF48498">
    <property type="entry name" value="Tetracyclin repressor-like, C-terminal domain"/>
    <property type="match status" value="1"/>
</dbReference>
<evidence type="ECO:0000313" key="4">
    <source>
        <dbReference type="EMBL" id="WDE10743.1"/>
    </source>
</evidence>
<organism evidence="4 5">
    <name type="scientific">Thalassomonas haliotis</name>
    <dbReference type="NCBI Taxonomy" id="485448"/>
    <lineage>
        <taxon>Bacteria</taxon>
        <taxon>Pseudomonadati</taxon>
        <taxon>Pseudomonadota</taxon>
        <taxon>Gammaproteobacteria</taxon>
        <taxon>Alteromonadales</taxon>
        <taxon>Colwelliaceae</taxon>
        <taxon>Thalassomonas</taxon>
    </lineage>
</organism>
<sequence length="216" mass="24231">MPDKKPSSSKGRPVDSEKQAMQKQKLLDAALALLNKKNLGEITIRELGKVAGVNSAMVSYYFDNKEGLFIALLAQLSENKFNQLGDLRQNQEPIKTVITFMLEMLNQHPGLMKLIHSEAMSGESTLGAAMIERFPKRMAALLPALIADQQARGKIREDINPKYAAFSLISLVVTPFLVTPIREKAWQISSQELNTRQWTEHIYQLFTSGITQRSSK</sequence>
<proteinExistence type="predicted"/>
<dbReference type="PRINTS" id="PR00455">
    <property type="entry name" value="HTHTETR"/>
</dbReference>
<evidence type="ECO:0000259" key="3">
    <source>
        <dbReference type="PROSITE" id="PS50977"/>
    </source>
</evidence>
<dbReference type="EMBL" id="CP059693">
    <property type="protein sequence ID" value="WDE10743.1"/>
    <property type="molecule type" value="Genomic_DNA"/>
</dbReference>
<dbReference type="InterPro" id="IPR001647">
    <property type="entry name" value="HTH_TetR"/>
</dbReference>
<dbReference type="Pfam" id="PF00440">
    <property type="entry name" value="TetR_N"/>
    <property type="match status" value="1"/>
</dbReference>
<dbReference type="InterPro" id="IPR036271">
    <property type="entry name" value="Tet_transcr_reg_TetR-rel_C_sf"/>
</dbReference>
<dbReference type="Gene3D" id="1.10.357.10">
    <property type="entry name" value="Tetracycline Repressor, domain 2"/>
    <property type="match status" value="1"/>
</dbReference>